<dbReference type="AlphaFoldDB" id="A0A226DSX9"/>
<accession>A0A226DSX9</accession>
<feature type="signal peptide" evidence="1">
    <location>
        <begin position="1"/>
        <end position="15"/>
    </location>
</feature>
<keyword evidence="1" id="KW-0732">Signal</keyword>
<dbReference type="EMBL" id="LNIX01000012">
    <property type="protein sequence ID" value="OXA48128.1"/>
    <property type="molecule type" value="Genomic_DNA"/>
</dbReference>
<feature type="chain" id="PRO_5012285199" evidence="1">
    <location>
        <begin position="16"/>
        <end position="226"/>
    </location>
</feature>
<organism evidence="2 3">
    <name type="scientific">Folsomia candida</name>
    <name type="common">Springtail</name>
    <dbReference type="NCBI Taxonomy" id="158441"/>
    <lineage>
        <taxon>Eukaryota</taxon>
        <taxon>Metazoa</taxon>
        <taxon>Ecdysozoa</taxon>
        <taxon>Arthropoda</taxon>
        <taxon>Hexapoda</taxon>
        <taxon>Collembola</taxon>
        <taxon>Entomobryomorpha</taxon>
        <taxon>Isotomoidea</taxon>
        <taxon>Isotomidae</taxon>
        <taxon>Proisotominae</taxon>
        <taxon>Folsomia</taxon>
    </lineage>
</organism>
<gene>
    <name evidence="2" type="ORF">Fcan01_17048</name>
</gene>
<keyword evidence="3" id="KW-1185">Reference proteome</keyword>
<evidence type="ECO:0000313" key="2">
    <source>
        <dbReference type="EMBL" id="OXA48128.1"/>
    </source>
</evidence>
<protein>
    <submittedName>
        <fullName evidence="2">Uncharacterized protein</fullName>
    </submittedName>
</protein>
<evidence type="ECO:0000256" key="1">
    <source>
        <dbReference type="SAM" id="SignalP"/>
    </source>
</evidence>
<dbReference type="Proteomes" id="UP000198287">
    <property type="component" value="Unassembled WGS sequence"/>
</dbReference>
<name>A0A226DSX9_FOLCA</name>
<sequence length="226" mass="25471">MGCKIVSNIFRIVVATILMACLLPRSDTLQAKLTFWEEENYQGDGHIFTKADNSSLQRLNYKWSGCMLGMWNYVSIGETSSYGLAHYVEENCDPSFMFSPSALKFVRPLANPDTSQISLSLYEDTFASLEMSREHYFDQRTWMGTPFRITALAVTGWSNWTISEFPNFEGRTICIRSTQEFSYINSLHSEYPSRAGSVAQGCTVKADATIYLPKQGDHTLQVAISG</sequence>
<evidence type="ECO:0000313" key="3">
    <source>
        <dbReference type="Proteomes" id="UP000198287"/>
    </source>
</evidence>
<comment type="caution">
    <text evidence="2">The sequence shown here is derived from an EMBL/GenBank/DDBJ whole genome shotgun (WGS) entry which is preliminary data.</text>
</comment>
<proteinExistence type="predicted"/>
<reference evidence="2 3" key="1">
    <citation type="submission" date="2015-12" db="EMBL/GenBank/DDBJ databases">
        <title>The genome of Folsomia candida.</title>
        <authorList>
            <person name="Faddeeva A."/>
            <person name="Derks M.F."/>
            <person name="Anvar Y."/>
            <person name="Smit S."/>
            <person name="Van Straalen N."/>
            <person name="Roelofs D."/>
        </authorList>
    </citation>
    <scope>NUCLEOTIDE SEQUENCE [LARGE SCALE GENOMIC DNA]</scope>
    <source>
        <strain evidence="2 3">VU population</strain>
        <tissue evidence="2">Whole body</tissue>
    </source>
</reference>